<keyword evidence="2" id="KW-1185">Reference proteome</keyword>
<evidence type="ECO:0000313" key="1">
    <source>
        <dbReference type="EMBL" id="OQV18834.1"/>
    </source>
</evidence>
<protein>
    <submittedName>
        <fullName evidence="1">Uncharacterized protein</fullName>
    </submittedName>
</protein>
<dbReference type="EMBL" id="MTYJ01000045">
    <property type="protein sequence ID" value="OQV18834.1"/>
    <property type="molecule type" value="Genomic_DNA"/>
</dbReference>
<dbReference type="Proteomes" id="UP000192578">
    <property type="component" value="Unassembled WGS sequence"/>
</dbReference>
<reference evidence="2" key="1">
    <citation type="submission" date="2017-01" db="EMBL/GenBank/DDBJ databases">
        <title>Comparative genomics of anhydrobiosis in the tardigrade Hypsibius dujardini.</title>
        <authorList>
            <person name="Yoshida Y."/>
            <person name="Koutsovoulos G."/>
            <person name="Laetsch D."/>
            <person name="Stevens L."/>
            <person name="Kumar S."/>
            <person name="Horikawa D."/>
            <person name="Ishino K."/>
            <person name="Komine S."/>
            <person name="Tomita M."/>
            <person name="Blaxter M."/>
            <person name="Arakawa K."/>
        </authorList>
    </citation>
    <scope>NUCLEOTIDE SEQUENCE [LARGE SCALE GENOMIC DNA]</scope>
    <source>
        <strain evidence="2">Z151</strain>
    </source>
</reference>
<name>A0A1W0WUG0_HYPEX</name>
<evidence type="ECO:0000313" key="2">
    <source>
        <dbReference type="Proteomes" id="UP000192578"/>
    </source>
</evidence>
<dbReference type="AlphaFoldDB" id="A0A1W0WUG0"/>
<proteinExistence type="predicted"/>
<gene>
    <name evidence="1" type="ORF">BV898_07090</name>
</gene>
<organism evidence="1 2">
    <name type="scientific">Hypsibius exemplaris</name>
    <name type="common">Freshwater tardigrade</name>
    <dbReference type="NCBI Taxonomy" id="2072580"/>
    <lineage>
        <taxon>Eukaryota</taxon>
        <taxon>Metazoa</taxon>
        <taxon>Ecdysozoa</taxon>
        <taxon>Tardigrada</taxon>
        <taxon>Eutardigrada</taxon>
        <taxon>Parachela</taxon>
        <taxon>Hypsibioidea</taxon>
        <taxon>Hypsibiidae</taxon>
        <taxon>Hypsibius</taxon>
    </lineage>
</organism>
<accession>A0A1W0WUG0</accession>
<sequence length="66" mass="7634">MGSQQSLRGLASLEQRRVEVALRREDLVREMKLNNVERQIRLTSEVAVTSCREADVLARARHCNRK</sequence>
<comment type="caution">
    <text evidence="1">The sequence shown here is derived from an EMBL/GenBank/DDBJ whole genome shotgun (WGS) entry which is preliminary data.</text>
</comment>